<dbReference type="InterPro" id="IPR029787">
    <property type="entry name" value="Nucleotide_cyclase"/>
</dbReference>
<dbReference type="SUPFAM" id="SSF55781">
    <property type="entry name" value="GAF domain-like"/>
    <property type="match status" value="1"/>
</dbReference>
<dbReference type="InterPro" id="IPR029016">
    <property type="entry name" value="GAF-like_dom_sf"/>
</dbReference>
<dbReference type="Pfam" id="PF01590">
    <property type="entry name" value="GAF"/>
    <property type="match status" value="1"/>
</dbReference>
<dbReference type="SMART" id="SM00267">
    <property type="entry name" value="GGDEF"/>
    <property type="match status" value="1"/>
</dbReference>
<dbReference type="Gene3D" id="3.30.450.40">
    <property type="match status" value="1"/>
</dbReference>
<dbReference type="Pfam" id="PF00990">
    <property type="entry name" value="GGDEF"/>
    <property type="match status" value="1"/>
</dbReference>
<dbReference type="NCBIfam" id="TIGR00254">
    <property type="entry name" value="GGDEF"/>
    <property type="match status" value="1"/>
</dbReference>
<accession>A0ABW8JJK5</accession>
<dbReference type="SMART" id="SM00065">
    <property type="entry name" value="GAF"/>
    <property type="match status" value="1"/>
</dbReference>
<sequence>MIPVSRTTFPPHLLGALVASVTHAHTLEALARPLLELLQTATGMESTYLTRLDEEANFLYVLYARNSHRLTVPEGLSTPWAGSLSKRALEEGRFYTDDVAGCWGDSEVARSLGLVTYLAAPIRARNGELFGTLCAASDARRPISETVTHLMGLFAHLISQQVEREQLLAQLQQANASVATAALTDAVTQLPNRRALLEEMQRRLASCQERQALIVALVDMDNFKSINDRFGHEVGDQLLQAVAKRLRRMLRDNDMAARIGSDEFVVLAIEQRERADEAAAALSRRLESATRGRFKFDSVLIDYDGASVGAIVAETGCFSAQRLLNRADTAMNAVKQSRKHNAAFPLPTVLSIARYAWPVIE</sequence>
<comment type="caution">
    <text evidence="2">The sequence shown here is derived from an EMBL/GenBank/DDBJ whole genome shotgun (WGS) entry which is preliminary data.</text>
</comment>
<gene>
    <name evidence="2" type="ORF">ISP15_13085</name>
</gene>
<evidence type="ECO:0000259" key="1">
    <source>
        <dbReference type="PROSITE" id="PS50887"/>
    </source>
</evidence>
<dbReference type="PANTHER" id="PTHR44757:SF2">
    <property type="entry name" value="BIOFILM ARCHITECTURE MAINTENANCE PROTEIN MBAA"/>
    <property type="match status" value="1"/>
</dbReference>
<dbReference type="EMBL" id="JADIKJ010000014">
    <property type="protein sequence ID" value="MFK2901275.1"/>
    <property type="molecule type" value="Genomic_DNA"/>
</dbReference>
<dbReference type="InterPro" id="IPR052155">
    <property type="entry name" value="Biofilm_reg_signaling"/>
</dbReference>
<dbReference type="PANTHER" id="PTHR44757">
    <property type="entry name" value="DIGUANYLATE CYCLASE DGCP"/>
    <property type="match status" value="1"/>
</dbReference>
<dbReference type="CDD" id="cd01949">
    <property type="entry name" value="GGDEF"/>
    <property type="match status" value="1"/>
</dbReference>
<dbReference type="Proteomes" id="UP001620461">
    <property type="component" value="Unassembled WGS sequence"/>
</dbReference>
<dbReference type="PROSITE" id="PS50887">
    <property type="entry name" value="GGDEF"/>
    <property type="match status" value="1"/>
</dbReference>
<name>A0ABW8JJK5_9GAMM</name>
<dbReference type="InterPro" id="IPR000160">
    <property type="entry name" value="GGDEF_dom"/>
</dbReference>
<evidence type="ECO:0000313" key="2">
    <source>
        <dbReference type="EMBL" id="MFK2901275.1"/>
    </source>
</evidence>
<keyword evidence="3" id="KW-1185">Reference proteome</keyword>
<organism evidence="2 3">
    <name type="scientific">Dyella jejuensis</name>
    <dbReference type="NCBI Taxonomy" id="1432009"/>
    <lineage>
        <taxon>Bacteria</taxon>
        <taxon>Pseudomonadati</taxon>
        <taxon>Pseudomonadota</taxon>
        <taxon>Gammaproteobacteria</taxon>
        <taxon>Lysobacterales</taxon>
        <taxon>Rhodanobacteraceae</taxon>
        <taxon>Dyella</taxon>
    </lineage>
</organism>
<dbReference type="SUPFAM" id="SSF55073">
    <property type="entry name" value="Nucleotide cyclase"/>
    <property type="match status" value="1"/>
</dbReference>
<evidence type="ECO:0000313" key="3">
    <source>
        <dbReference type="Proteomes" id="UP001620461"/>
    </source>
</evidence>
<proteinExistence type="predicted"/>
<reference evidence="2 3" key="1">
    <citation type="submission" date="2020-10" db="EMBL/GenBank/DDBJ databases">
        <title>Phylogeny of dyella-like bacteria.</title>
        <authorList>
            <person name="Fu J."/>
        </authorList>
    </citation>
    <scope>NUCLEOTIDE SEQUENCE [LARGE SCALE GENOMIC DNA]</scope>
    <source>
        <strain evidence="2 3">JP1</strain>
    </source>
</reference>
<dbReference type="Gene3D" id="3.30.70.270">
    <property type="match status" value="1"/>
</dbReference>
<protein>
    <submittedName>
        <fullName evidence="2">Sensor domain-containing diguanylate cyclase</fullName>
    </submittedName>
</protein>
<dbReference type="InterPro" id="IPR003018">
    <property type="entry name" value="GAF"/>
</dbReference>
<feature type="domain" description="GGDEF" evidence="1">
    <location>
        <begin position="211"/>
        <end position="347"/>
    </location>
</feature>
<dbReference type="InterPro" id="IPR043128">
    <property type="entry name" value="Rev_trsase/Diguanyl_cyclase"/>
</dbReference>